<protein>
    <submittedName>
        <fullName evidence="1">Uncharacterized protein</fullName>
    </submittedName>
</protein>
<sequence length="128" mass="15057">MDKQKRIEIVNSLINYLGDQEKDFFKSKHKIGEFKHDGKNLWFVDGFTNVAMRMTRSPYKNKKQSHYFSKGGTMWGLVRDFTDFIFGNDDSDGANGYGGLYCSHWGWPKEEMKKMREYAREIGYLKTS</sequence>
<proteinExistence type="predicted"/>
<gene>
    <name evidence="1" type="ORF">BACERE00191_00405</name>
</gene>
<evidence type="ECO:0000313" key="2">
    <source>
        <dbReference type="Proteomes" id="UP000194499"/>
    </source>
</evidence>
<organism evidence="1 2">
    <name type="scientific">Bacillus pacificus</name>
    <dbReference type="NCBI Taxonomy" id="2026187"/>
    <lineage>
        <taxon>Bacteria</taxon>
        <taxon>Bacillati</taxon>
        <taxon>Bacillota</taxon>
        <taxon>Bacilli</taxon>
        <taxon>Bacillales</taxon>
        <taxon>Bacillaceae</taxon>
        <taxon>Bacillus</taxon>
        <taxon>Bacillus cereus group</taxon>
    </lineage>
</organism>
<dbReference type="EMBL" id="FWZB01000019">
    <property type="protein sequence ID" value="SMD65628.1"/>
    <property type="molecule type" value="Genomic_DNA"/>
</dbReference>
<dbReference type="AlphaFoldDB" id="A0A1Y5YSU3"/>
<name>A0A1Y5YSU3_9BACI</name>
<evidence type="ECO:0000313" key="1">
    <source>
        <dbReference type="EMBL" id="SMD65628.1"/>
    </source>
</evidence>
<reference evidence="2" key="1">
    <citation type="submission" date="2017-04" db="EMBL/GenBank/DDBJ databases">
        <authorList>
            <person name="Criscuolo A."/>
        </authorList>
    </citation>
    <scope>NUCLEOTIDE SEQUENCE [LARGE SCALE GENOMIC DNA]</scope>
</reference>
<dbReference type="Proteomes" id="UP000194499">
    <property type="component" value="Unassembled WGS sequence"/>
</dbReference>
<dbReference type="RefSeq" id="WP_088106252.1">
    <property type="nucleotide sequence ID" value="NZ_FWZB01000019.1"/>
</dbReference>
<accession>A0A1Y5YSU3</accession>